<organism evidence="2 3">
    <name type="scientific">Halanaerobium saccharolyticum</name>
    <dbReference type="NCBI Taxonomy" id="43595"/>
    <lineage>
        <taxon>Bacteria</taxon>
        <taxon>Bacillati</taxon>
        <taxon>Bacillota</taxon>
        <taxon>Clostridia</taxon>
        <taxon>Halanaerobiales</taxon>
        <taxon>Halanaerobiaceae</taxon>
        <taxon>Halanaerobium</taxon>
    </lineage>
</organism>
<name>A0A4R6SL82_9FIRM</name>
<dbReference type="Proteomes" id="UP000295176">
    <property type="component" value="Unassembled WGS sequence"/>
</dbReference>
<gene>
    <name evidence="2" type="ORF">C7957_102137</name>
</gene>
<feature type="domain" description="DUF4357" evidence="1">
    <location>
        <begin position="35"/>
        <end position="72"/>
    </location>
</feature>
<proteinExistence type="predicted"/>
<evidence type="ECO:0000313" key="2">
    <source>
        <dbReference type="EMBL" id="TDQ04042.1"/>
    </source>
</evidence>
<reference evidence="2 3" key="1">
    <citation type="submission" date="2019-03" db="EMBL/GenBank/DDBJ databases">
        <title>Subsurface microbial communities from deep shales in Ohio and West Virginia, USA.</title>
        <authorList>
            <person name="Wrighton K."/>
        </authorList>
    </citation>
    <scope>NUCLEOTIDE SEQUENCE [LARGE SCALE GENOMIC DNA]</scope>
    <source>
        <strain evidence="2 3">MSL 7</strain>
    </source>
</reference>
<comment type="caution">
    <text evidence="2">The sequence shown here is derived from an EMBL/GenBank/DDBJ whole genome shotgun (WGS) entry which is preliminary data.</text>
</comment>
<sequence length="81" mass="9506">MMFHHDEDYNRSSNYPIKTIDKHLIDRGMFIFMGTIFKKDYLFSSPSTAAAIVMGRNANGLREWKLKNGMTLKEFEKPDEE</sequence>
<evidence type="ECO:0000313" key="3">
    <source>
        <dbReference type="Proteomes" id="UP000295176"/>
    </source>
</evidence>
<protein>
    <submittedName>
        <fullName evidence="2">Uncharacterized protein DUF4357</fullName>
    </submittedName>
</protein>
<dbReference type="AlphaFoldDB" id="A0A4R6SL82"/>
<dbReference type="Pfam" id="PF14267">
    <property type="entry name" value="DUF4357"/>
    <property type="match status" value="1"/>
</dbReference>
<dbReference type="InterPro" id="IPR025579">
    <property type="entry name" value="DUF4357"/>
</dbReference>
<accession>A0A4R6SL82</accession>
<dbReference type="EMBL" id="SNXX01000002">
    <property type="protein sequence ID" value="TDQ04042.1"/>
    <property type="molecule type" value="Genomic_DNA"/>
</dbReference>
<dbReference type="RefSeq" id="WP_208108950.1">
    <property type="nucleotide sequence ID" value="NZ_SNXX01000002.1"/>
</dbReference>
<evidence type="ECO:0000259" key="1">
    <source>
        <dbReference type="Pfam" id="PF14267"/>
    </source>
</evidence>